<dbReference type="EMBL" id="LQXD01000058">
    <property type="protein sequence ID" value="OIJ21058.1"/>
    <property type="molecule type" value="Genomic_DNA"/>
</dbReference>
<sequence length="182" mass="20872">MVNKREKLLLFFSSLTLLTLVFFYQPALTSACNCDVPDNATEALDKANAVFKGKVIKLKEETIDGEKYDVALISVSETWKGIKNSQVKVYTDWTSCQFELEEEKEYLLFPYKYHDRLIVINCGRSTEIKYAQEDLLELGEGNEPTIKVQLEDDFKNGKSVIKISFALLLIINLVLIFLRKKS</sequence>
<dbReference type="Proteomes" id="UP000180175">
    <property type="component" value="Chromosome"/>
</dbReference>
<evidence type="ECO:0000313" key="4">
    <source>
        <dbReference type="EMBL" id="QOY38082.1"/>
    </source>
</evidence>
<dbReference type="KEGG" id="aia:AWH56_011395"/>
<evidence type="ECO:0000313" key="3">
    <source>
        <dbReference type="EMBL" id="OIJ21058.1"/>
    </source>
</evidence>
<name>A0A1S2M8L7_9BACI</name>
<evidence type="ECO:0000313" key="5">
    <source>
        <dbReference type="Proteomes" id="UP000180175"/>
    </source>
</evidence>
<feature type="chain" id="PRO_5038296492" description="Tissue inhibitor of metalloproteinase" evidence="2">
    <location>
        <begin position="30"/>
        <end position="182"/>
    </location>
</feature>
<gene>
    <name evidence="4" type="ORF">AWH56_011395</name>
    <name evidence="3" type="ORF">AWH56_06580</name>
</gene>
<reference evidence="3 5" key="1">
    <citation type="submission" date="2016-10" db="EMBL/GenBank/DDBJ databases">
        <title>Draft genome sequences of four alkaliphilic bacteria belonging to the Anaerobacillus genus.</title>
        <authorList>
            <person name="Bassil N.M."/>
            <person name="Lloyd J.R."/>
        </authorList>
    </citation>
    <scope>NUCLEOTIDE SEQUENCE [LARGE SCALE GENOMIC DNA]</scope>
    <source>
        <strain evidence="3 5">NB2006</strain>
    </source>
</reference>
<keyword evidence="1" id="KW-0472">Membrane</keyword>
<dbReference type="RefSeq" id="WP_071316372.1">
    <property type="nucleotide sequence ID" value="NZ_CP063356.2"/>
</dbReference>
<dbReference type="InterPro" id="IPR008993">
    <property type="entry name" value="TIMP-like_OB-fold"/>
</dbReference>
<dbReference type="SUPFAM" id="SSF50242">
    <property type="entry name" value="TIMP-like"/>
    <property type="match status" value="1"/>
</dbReference>
<evidence type="ECO:0008006" key="6">
    <source>
        <dbReference type="Google" id="ProtNLM"/>
    </source>
</evidence>
<proteinExistence type="predicted"/>
<dbReference type="AlphaFoldDB" id="A0A1S2M8L7"/>
<keyword evidence="1" id="KW-1133">Transmembrane helix</keyword>
<feature type="transmembrane region" description="Helical" evidence="1">
    <location>
        <begin position="159"/>
        <end position="178"/>
    </location>
</feature>
<feature type="signal peptide" evidence="2">
    <location>
        <begin position="1"/>
        <end position="29"/>
    </location>
</feature>
<dbReference type="Gene3D" id="2.40.50.120">
    <property type="match status" value="1"/>
</dbReference>
<accession>A0A1S2M8L7</accession>
<keyword evidence="2" id="KW-0732">Signal</keyword>
<keyword evidence="1" id="KW-0812">Transmembrane</keyword>
<reference evidence="4" key="4">
    <citation type="submission" date="2020-10" db="EMBL/GenBank/DDBJ databases">
        <authorList>
            <person name="Bassil N.M."/>
            <person name="Lloyd J.R."/>
        </authorList>
    </citation>
    <scope>NUCLEOTIDE SEQUENCE</scope>
    <source>
        <strain evidence="4">NB2006</strain>
    </source>
</reference>
<reference evidence="4 5" key="3">
    <citation type="journal article" date="2019" name="Int. J. Syst. Evol. Microbiol.">
        <title>Anaerobacillus isosaccharinicus sp. nov., an alkaliphilic bacterium which degrades isosaccharinic acid.</title>
        <authorList>
            <person name="Bassil N.M."/>
            <person name="Lloyd J.R."/>
        </authorList>
    </citation>
    <scope>NUCLEOTIDE SEQUENCE [LARGE SCALE GENOMIC DNA]</scope>
    <source>
        <strain evidence="4 5">NB2006</strain>
    </source>
</reference>
<keyword evidence="5" id="KW-1185">Reference proteome</keyword>
<dbReference type="OrthoDB" id="8221747at2"/>
<dbReference type="EMBL" id="CP063356">
    <property type="protein sequence ID" value="QOY38082.1"/>
    <property type="molecule type" value="Genomic_DNA"/>
</dbReference>
<protein>
    <recommendedName>
        <fullName evidence="6">Tissue inhibitor of metalloproteinase</fullName>
    </recommendedName>
</protein>
<evidence type="ECO:0000256" key="1">
    <source>
        <dbReference type="SAM" id="Phobius"/>
    </source>
</evidence>
<evidence type="ECO:0000256" key="2">
    <source>
        <dbReference type="SAM" id="SignalP"/>
    </source>
</evidence>
<reference evidence="4 5" key="2">
    <citation type="journal article" date="2017" name="Genome Announc.">
        <title>Draft Genome Sequences of Four Alkaliphilic Bacteria Belonging to the Anaerobacillus Genus.</title>
        <authorList>
            <person name="Bassil N.M."/>
            <person name="Lloyd J.R."/>
        </authorList>
    </citation>
    <scope>NUCLEOTIDE SEQUENCE [LARGE SCALE GENOMIC DNA]</scope>
    <source>
        <strain evidence="4 5">NB2006</strain>
    </source>
</reference>
<organism evidence="3 5">
    <name type="scientific">Anaerobacillus isosaccharinicus</name>
    <dbReference type="NCBI Taxonomy" id="1532552"/>
    <lineage>
        <taxon>Bacteria</taxon>
        <taxon>Bacillati</taxon>
        <taxon>Bacillota</taxon>
        <taxon>Bacilli</taxon>
        <taxon>Bacillales</taxon>
        <taxon>Bacillaceae</taxon>
        <taxon>Anaerobacillus</taxon>
    </lineage>
</organism>
<dbReference type="PROSITE" id="PS51257">
    <property type="entry name" value="PROKAR_LIPOPROTEIN"/>
    <property type="match status" value="1"/>
</dbReference>